<dbReference type="GO" id="GO:0003682">
    <property type="term" value="F:chromatin binding"/>
    <property type="evidence" value="ECO:0007669"/>
    <property type="project" value="TreeGrafter"/>
</dbReference>
<proteinExistence type="inferred from homology"/>
<evidence type="ECO:0000256" key="6">
    <source>
        <dbReference type="SAM" id="MobiDB-lite"/>
    </source>
</evidence>
<dbReference type="PANTHER" id="PTHR23069">
    <property type="entry name" value="AAA DOMAIN-CONTAINING"/>
    <property type="match status" value="1"/>
</dbReference>
<dbReference type="PRINTS" id="PR00830">
    <property type="entry name" value="ENDOLAPTASE"/>
</dbReference>
<dbReference type="GO" id="GO:0045815">
    <property type="term" value="P:transcription initiation-coupled chromatin remodeling"/>
    <property type="evidence" value="ECO:0007669"/>
    <property type="project" value="TreeGrafter"/>
</dbReference>
<dbReference type="InterPro" id="IPR027417">
    <property type="entry name" value="P-loop_NTPase"/>
</dbReference>
<dbReference type="Gene3D" id="1.10.8.60">
    <property type="match status" value="1"/>
</dbReference>
<feature type="compositionally biased region" description="Acidic residues" evidence="6">
    <location>
        <begin position="359"/>
        <end position="370"/>
    </location>
</feature>
<feature type="domain" description="AAA+ ATPase" evidence="7">
    <location>
        <begin position="60"/>
        <end position="201"/>
    </location>
</feature>
<dbReference type="InterPro" id="IPR041569">
    <property type="entry name" value="AAA_lid_3"/>
</dbReference>
<dbReference type="GO" id="GO:0005634">
    <property type="term" value="C:nucleus"/>
    <property type="evidence" value="ECO:0007669"/>
    <property type="project" value="TreeGrafter"/>
</dbReference>
<dbReference type="InterPro" id="IPR045199">
    <property type="entry name" value="ATAD2-like"/>
</dbReference>
<dbReference type="FunFam" id="3.40.50.300:FF:000734">
    <property type="entry name" value="ATPase family, AAA domain containing 2"/>
    <property type="match status" value="1"/>
</dbReference>
<dbReference type="InterPro" id="IPR003593">
    <property type="entry name" value="AAA+_ATPase"/>
</dbReference>
<feature type="compositionally biased region" description="Basic and acidic residues" evidence="6">
    <location>
        <begin position="371"/>
        <end position="392"/>
    </location>
</feature>
<evidence type="ECO:0000313" key="8">
    <source>
        <dbReference type="EMBL" id="NXP30230.1"/>
    </source>
</evidence>
<dbReference type="GO" id="GO:0006337">
    <property type="term" value="P:nucleosome disassembly"/>
    <property type="evidence" value="ECO:0007669"/>
    <property type="project" value="TreeGrafter"/>
</dbReference>
<comment type="similarity">
    <text evidence="1 5">Belongs to the AAA ATPase family.</text>
</comment>
<dbReference type="SMART" id="SM00382">
    <property type="entry name" value="AAA"/>
    <property type="match status" value="1"/>
</dbReference>
<dbReference type="GO" id="GO:0016887">
    <property type="term" value="F:ATP hydrolysis activity"/>
    <property type="evidence" value="ECO:0007669"/>
    <property type="project" value="InterPro"/>
</dbReference>
<organism evidence="8 9">
    <name type="scientific">Leiothrix lutea</name>
    <name type="common">Red-billed leiothrix</name>
    <name type="synonym">Sylvia lutea</name>
    <dbReference type="NCBI Taxonomy" id="36275"/>
    <lineage>
        <taxon>Eukaryota</taxon>
        <taxon>Metazoa</taxon>
        <taxon>Chordata</taxon>
        <taxon>Craniata</taxon>
        <taxon>Vertebrata</taxon>
        <taxon>Euteleostomi</taxon>
        <taxon>Archelosauria</taxon>
        <taxon>Archosauria</taxon>
        <taxon>Dinosauria</taxon>
        <taxon>Saurischia</taxon>
        <taxon>Theropoda</taxon>
        <taxon>Coelurosauria</taxon>
        <taxon>Aves</taxon>
        <taxon>Neognathae</taxon>
        <taxon>Neoaves</taxon>
        <taxon>Telluraves</taxon>
        <taxon>Australaves</taxon>
        <taxon>Passeriformes</taxon>
        <taxon>Sylvioidea</taxon>
        <taxon>Leiothrichidae</taxon>
        <taxon>Leiothrix</taxon>
    </lineage>
</organism>
<evidence type="ECO:0000259" key="7">
    <source>
        <dbReference type="SMART" id="SM00382"/>
    </source>
</evidence>
<keyword evidence="2 5" id="KW-0547">Nucleotide-binding</keyword>
<dbReference type="InterPro" id="IPR003959">
    <property type="entry name" value="ATPase_AAA_core"/>
</dbReference>
<dbReference type="InterPro" id="IPR003960">
    <property type="entry name" value="ATPase_AAA_CS"/>
</dbReference>
<evidence type="ECO:0000256" key="5">
    <source>
        <dbReference type="RuleBase" id="RU003651"/>
    </source>
</evidence>
<protein>
    <submittedName>
        <fullName evidence="8">ATAD2 protein</fullName>
    </submittedName>
</protein>
<feature type="non-terminal residue" evidence="8">
    <location>
        <position position="1"/>
    </location>
</feature>
<feature type="region of interest" description="Disordered" evidence="6">
    <location>
        <begin position="359"/>
        <end position="395"/>
    </location>
</feature>
<keyword evidence="3 5" id="KW-0067">ATP-binding</keyword>
<keyword evidence="4" id="KW-0103">Bromodomain</keyword>
<dbReference type="Pfam" id="PF00004">
    <property type="entry name" value="AAA"/>
    <property type="match status" value="1"/>
</dbReference>
<dbReference type="GO" id="GO:0005524">
    <property type="term" value="F:ATP binding"/>
    <property type="evidence" value="ECO:0007669"/>
    <property type="project" value="UniProtKB-KW"/>
</dbReference>
<dbReference type="Gene3D" id="3.40.50.300">
    <property type="entry name" value="P-loop containing nucleotide triphosphate hydrolases"/>
    <property type="match status" value="2"/>
</dbReference>
<dbReference type="Pfam" id="PF17862">
    <property type="entry name" value="AAA_lid_3"/>
    <property type="match status" value="1"/>
</dbReference>
<sequence>VDKDIMKIEGDLAGVEQMQIDGSVQFDGVGGLSDHISSLKEMVIFPLLYPEIFERLKIEPPRGCLFYGPPGTGKTLLARALANECSQGHMRVTFFMRKGAECLSKWIGESERQLRLLFEQAYQMRPSIIFFDEIDALAPVRSDKQDQIHSSVVGTLLALMDGLASRGEVVVIGATNRLDSIDPALRRPGRFEREFRFSLPNKEARKEIFKIHTRDWNPKPSDNLLEELAEECVGYCGADIKALCAETGLCALRHRYPQLYESRERLQINMDAIKIKANDFSMAMQKTVPASQRAVPSSGRALSTILKPLLENTLERILETLQRVFPHAELALKKDQQQGITSTSTCLKICQSKRSYMIDSDEESPSISEEELTHKAPDRKKAEFRTFSRNPRDQPTSYRPRFLLIEEPGSGQASDLAAAVIHSLEKFPIYTLDTPTLFASTSPDETCVQLMREAQRSAPSIIYVPQIPSWWETVGPTLRSVFTTLLQSIPRFTPVLLLATSNVPLGDLPEEIKALFNNEYEEVFRIPRPTLAERRHFFEDLVMKQAAQPPALKTS</sequence>
<dbReference type="EMBL" id="VXBY01000004">
    <property type="protein sequence ID" value="NXP30230.1"/>
    <property type="molecule type" value="Genomic_DNA"/>
</dbReference>
<dbReference type="FunFam" id="3.40.50.300:FF:000061">
    <property type="entry name" value="ATPase family, AAA domain-containing 2"/>
    <property type="match status" value="1"/>
</dbReference>
<dbReference type="SUPFAM" id="SSF52540">
    <property type="entry name" value="P-loop containing nucleoside triphosphate hydrolases"/>
    <property type="match status" value="2"/>
</dbReference>
<name>A0A7L1Z9D3_LEILU</name>
<feature type="non-terminal residue" evidence="8">
    <location>
        <position position="555"/>
    </location>
</feature>
<dbReference type="GO" id="GO:0042393">
    <property type="term" value="F:histone binding"/>
    <property type="evidence" value="ECO:0007669"/>
    <property type="project" value="TreeGrafter"/>
</dbReference>
<dbReference type="Proteomes" id="UP000524007">
    <property type="component" value="Unassembled WGS sequence"/>
</dbReference>
<evidence type="ECO:0000256" key="3">
    <source>
        <dbReference type="ARBA" id="ARBA00022840"/>
    </source>
</evidence>
<dbReference type="PROSITE" id="PS00674">
    <property type="entry name" value="AAA"/>
    <property type="match status" value="1"/>
</dbReference>
<reference evidence="8 9" key="1">
    <citation type="submission" date="2019-09" db="EMBL/GenBank/DDBJ databases">
        <title>Bird 10,000 Genomes (B10K) Project - Family phase.</title>
        <authorList>
            <person name="Zhang G."/>
        </authorList>
    </citation>
    <scope>NUCLEOTIDE SEQUENCE [LARGE SCALE GENOMIC DNA]</scope>
    <source>
        <strain evidence="8">B10K-DU-002-43</strain>
        <tissue evidence="8">Muscle</tissue>
    </source>
</reference>
<comment type="caution">
    <text evidence="8">The sequence shown here is derived from an EMBL/GenBank/DDBJ whole genome shotgun (WGS) entry which is preliminary data.</text>
</comment>
<evidence type="ECO:0000256" key="4">
    <source>
        <dbReference type="ARBA" id="ARBA00023117"/>
    </source>
</evidence>
<dbReference type="AlphaFoldDB" id="A0A7L1Z9D3"/>
<dbReference type="GO" id="GO:0006334">
    <property type="term" value="P:nucleosome assembly"/>
    <property type="evidence" value="ECO:0007669"/>
    <property type="project" value="TreeGrafter"/>
</dbReference>
<evidence type="ECO:0000256" key="1">
    <source>
        <dbReference type="ARBA" id="ARBA00006914"/>
    </source>
</evidence>
<gene>
    <name evidence="8" type="primary">Atad2_0</name>
    <name evidence="8" type="ORF">LEILUT_R12899</name>
</gene>
<evidence type="ECO:0000256" key="2">
    <source>
        <dbReference type="ARBA" id="ARBA00022741"/>
    </source>
</evidence>
<evidence type="ECO:0000313" key="9">
    <source>
        <dbReference type="Proteomes" id="UP000524007"/>
    </source>
</evidence>
<dbReference type="PANTHER" id="PTHR23069:SF4">
    <property type="entry name" value="ATPASE FAMILY AAA DOMAIN-CONTAINING PROTEIN 2"/>
    <property type="match status" value="1"/>
</dbReference>
<dbReference type="FunFam" id="1.10.8.60:FF:000016">
    <property type="entry name" value="ATPase family AAA domain-containing protein 2B"/>
    <property type="match status" value="1"/>
</dbReference>
<accession>A0A7L1Z9D3</accession>
<keyword evidence="9" id="KW-1185">Reference proteome</keyword>